<dbReference type="RefSeq" id="WP_182663946.1">
    <property type="nucleotide sequence ID" value="NZ_VKHS01000286.1"/>
</dbReference>
<gene>
    <name evidence="3" type="ORF">FOE67_13325</name>
</gene>
<evidence type="ECO:0000256" key="1">
    <source>
        <dbReference type="SAM" id="MobiDB-lite"/>
    </source>
</evidence>
<dbReference type="InterPro" id="IPR000792">
    <property type="entry name" value="Tscrpt_reg_LuxR_C"/>
</dbReference>
<reference evidence="4" key="1">
    <citation type="submission" date="2019-10" db="EMBL/GenBank/DDBJ databases">
        <title>Streptomyces sp. nov., a novel actinobacterium isolated from alkaline environment.</title>
        <authorList>
            <person name="Golinska P."/>
        </authorList>
    </citation>
    <scope>NUCLEOTIDE SEQUENCE [LARGE SCALE GENOMIC DNA]</scope>
    <source>
        <strain evidence="4">DSM 42108</strain>
    </source>
</reference>
<dbReference type="InterPro" id="IPR036388">
    <property type="entry name" value="WH-like_DNA-bd_sf"/>
</dbReference>
<feature type="region of interest" description="Disordered" evidence="1">
    <location>
        <begin position="1"/>
        <end position="25"/>
    </location>
</feature>
<dbReference type="InterPro" id="IPR016032">
    <property type="entry name" value="Sig_transdc_resp-reg_C-effctor"/>
</dbReference>
<organism evidence="3 4">
    <name type="scientific">Streptomyces calidiresistens</name>
    <dbReference type="NCBI Taxonomy" id="1485586"/>
    <lineage>
        <taxon>Bacteria</taxon>
        <taxon>Bacillati</taxon>
        <taxon>Actinomycetota</taxon>
        <taxon>Actinomycetes</taxon>
        <taxon>Kitasatosporales</taxon>
        <taxon>Streptomycetaceae</taxon>
        <taxon>Streptomyces</taxon>
    </lineage>
</organism>
<accession>A0A7W3XX66</accession>
<dbReference type="EMBL" id="VKHS01000286">
    <property type="protein sequence ID" value="MBB0230467.1"/>
    <property type="molecule type" value="Genomic_DNA"/>
</dbReference>
<dbReference type="GO" id="GO:0006355">
    <property type="term" value="P:regulation of DNA-templated transcription"/>
    <property type="evidence" value="ECO:0007669"/>
    <property type="project" value="InterPro"/>
</dbReference>
<dbReference type="SUPFAM" id="SSF46894">
    <property type="entry name" value="C-terminal effector domain of the bipartite response regulators"/>
    <property type="match status" value="1"/>
</dbReference>
<feature type="non-terminal residue" evidence="3">
    <location>
        <position position="281"/>
    </location>
</feature>
<dbReference type="Gene3D" id="1.10.10.10">
    <property type="entry name" value="Winged helix-like DNA-binding domain superfamily/Winged helix DNA-binding domain"/>
    <property type="match status" value="1"/>
</dbReference>
<name>A0A7W3XX66_9ACTN</name>
<keyword evidence="4" id="KW-1185">Reference proteome</keyword>
<dbReference type="Proteomes" id="UP000530234">
    <property type="component" value="Unassembled WGS sequence"/>
</dbReference>
<sequence>MRETDAVERPGTEGARDHRLPPEERGDELEQAMLEIRGRIEELVVRHRSLLSSLGLVSEVDGDTLTTSLRELVTRAEHRVDMVVSTDSAQAAAMAAMLRRRLERRDAPLEVRLLCGRHTLHEVMPCREVPGWSGTIRVARMSTVAAMIVDERVALLHTDSTTGSRASLVRAPAVINSLHTLFRGVWRNAVPLPEGEIGFGGRERTETVRRILEQLQLGVTDEVAARDLAVSVRTYRRYVSEIMRALGATSRFQAGVRAAELGLAPRSEPPSSVLLSLIHLS</sequence>
<evidence type="ECO:0000313" key="4">
    <source>
        <dbReference type="Proteomes" id="UP000530234"/>
    </source>
</evidence>
<dbReference type="SMART" id="SM00421">
    <property type="entry name" value="HTH_LUXR"/>
    <property type="match status" value="1"/>
</dbReference>
<feature type="domain" description="HTH luxR-type" evidence="2">
    <location>
        <begin position="201"/>
        <end position="258"/>
    </location>
</feature>
<feature type="compositionally biased region" description="Basic and acidic residues" evidence="1">
    <location>
        <begin position="1"/>
        <end position="24"/>
    </location>
</feature>
<comment type="caution">
    <text evidence="3">The sequence shown here is derived from an EMBL/GenBank/DDBJ whole genome shotgun (WGS) entry which is preliminary data.</text>
</comment>
<protein>
    <submittedName>
        <fullName evidence="3">Transcriptional regulator</fullName>
    </submittedName>
</protein>
<evidence type="ECO:0000313" key="3">
    <source>
        <dbReference type="EMBL" id="MBB0230467.1"/>
    </source>
</evidence>
<dbReference type="AlphaFoldDB" id="A0A7W3XX66"/>
<proteinExistence type="predicted"/>
<dbReference type="GO" id="GO:0003677">
    <property type="term" value="F:DNA binding"/>
    <property type="evidence" value="ECO:0007669"/>
    <property type="project" value="InterPro"/>
</dbReference>
<evidence type="ECO:0000259" key="2">
    <source>
        <dbReference type="SMART" id="SM00421"/>
    </source>
</evidence>